<keyword evidence="1" id="KW-0732">Signal</keyword>
<dbReference type="OrthoDB" id="710080at2"/>
<gene>
    <name evidence="3" type="ORF">ERS672216_00213</name>
</gene>
<evidence type="ECO:0000313" key="4">
    <source>
        <dbReference type="Proteomes" id="UP000069632"/>
    </source>
</evidence>
<dbReference type="EMBL" id="FIZP01000001">
    <property type="protein sequence ID" value="CZE46137.1"/>
    <property type="molecule type" value="Genomic_DNA"/>
</dbReference>
<sequence>MKKTLIIALFLALSLHAGSKRPISNSQIPKDIKVYVDKNFPDTKIVQALKDKNSGEIKIILKNGVKIDFGSDNQVVDIYGRGYGGKNLSQNLAKLPQTAKDYVKKEFPKSEIVDIDIDDKIEVELDNGIEIDFDKDGNILKVDR</sequence>
<dbReference type="Pfam" id="PF11396">
    <property type="entry name" value="PepSY_like"/>
    <property type="match status" value="2"/>
</dbReference>
<feature type="signal peptide" evidence="1">
    <location>
        <begin position="1"/>
        <end position="17"/>
    </location>
</feature>
<evidence type="ECO:0000256" key="1">
    <source>
        <dbReference type="SAM" id="SignalP"/>
    </source>
</evidence>
<dbReference type="AlphaFoldDB" id="A0A128ECD4"/>
<name>A0A128ECD4_9BACT</name>
<reference evidence="3 4" key="1">
    <citation type="submission" date="2016-02" db="EMBL/GenBank/DDBJ databases">
        <authorList>
            <consortium name="Pathogen Informatics"/>
        </authorList>
    </citation>
    <scope>NUCLEOTIDE SEQUENCE [LARGE SCALE GENOMIC DNA]</scope>
    <source>
        <strain evidence="3 4">RC20</strain>
    </source>
</reference>
<keyword evidence="4" id="KW-1185">Reference proteome</keyword>
<dbReference type="RefSeq" id="WP_075539894.1">
    <property type="nucleotide sequence ID" value="NZ_CP053844.1"/>
</dbReference>
<feature type="chain" id="PRO_5007281463" evidence="1">
    <location>
        <begin position="18"/>
        <end position="144"/>
    </location>
</feature>
<dbReference type="SUPFAM" id="SSF160574">
    <property type="entry name" value="BT0923-like"/>
    <property type="match status" value="1"/>
</dbReference>
<dbReference type="Gene3D" id="3.40.1420.30">
    <property type="match status" value="1"/>
</dbReference>
<accession>A0A128ECD4</accession>
<protein>
    <submittedName>
        <fullName evidence="3">Protein of uncharacterized function (DUF2874)</fullName>
    </submittedName>
</protein>
<evidence type="ECO:0000313" key="3">
    <source>
        <dbReference type="EMBL" id="CZE46137.1"/>
    </source>
</evidence>
<dbReference type="Proteomes" id="UP000069632">
    <property type="component" value="Unassembled WGS sequence"/>
</dbReference>
<dbReference type="InterPro" id="IPR021533">
    <property type="entry name" value="PepSY-like"/>
</dbReference>
<feature type="domain" description="Putative beta-lactamase-inhibitor-like PepSY-like" evidence="2">
    <location>
        <begin position="21"/>
        <end position="72"/>
    </location>
</feature>
<organism evidence="3 4">
    <name type="scientific">Campylobacter geochelonis</name>
    <dbReference type="NCBI Taxonomy" id="1780362"/>
    <lineage>
        <taxon>Bacteria</taxon>
        <taxon>Pseudomonadati</taxon>
        <taxon>Campylobacterota</taxon>
        <taxon>Epsilonproteobacteria</taxon>
        <taxon>Campylobacterales</taxon>
        <taxon>Campylobacteraceae</taxon>
        <taxon>Campylobacter</taxon>
    </lineage>
</organism>
<proteinExistence type="predicted"/>
<evidence type="ECO:0000259" key="2">
    <source>
        <dbReference type="Pfam" id="PF11396"/>
    </source>
</evidence>
<feature type="domain" description="Putative beta-lactamase-inhibitor-like PepSY-like" evidence="2">
    <location>
        <begin position="92"/>
        <end position="141"/>
    </location>
</feature>